<dbReference type="Proteomes" id="UP000655208">
    <property type="component" value="Unassembled WGS sequence"/>
</dbReference>
<dbReference type="InterPro" id="IPR035906">
    <property type="entry name" value="MetI-like_sf"/>
</dbReference>
<comment type="function">
    <text evidence="10">Part of the binding-protein-dependent transport system for phosphate; probably responsible for the translocation of the substrate across the membrane.</text>
</comment>
<feature type="transmembrane region" description="Helical" evidence="9">
    <location>
        <begin position="305"/>
        <end position="326"/>
    </location>
</feature>
<dbReference type="EMBL" id="BMNA01000014">
    <property type="protein sequence ID" value="GGM15616.1"/>
    <property type="molecule type" value="Genomic_DNA"/>
</dbReference>
<dbReference type="InterPro" id="IPR011864">
    <property type="entry name" value="Phosphate_PstC"/>
</dbReference>
<evidence type="ECO:0000256" key="4">
    <source>
        <dbReference type="ARBA" id="ARBA00022475"/>
    </source>
</evidence>
<evidence type="ECO:0000313" key="14">
    <source>
        <dbReference type="Proteomes" id="UP000655208"/>
    </source>
</evidence>
<keyword evidence="8 9" id="KW-0472">Membrane</keyword>
<evidence type="ECO:0000256" key="3">
    <source>
        <dbReference type="ARBA" id="ARBA00022448"/>
    </source>
</evidence>
<evidence type="ECO:0000256" key="2">
    <source>
        <dbReference type="ARBA" id="ARBA00007069"/>
    </source>
</evidence>
<feature type="domain" description="ABC transmembrane type-1" evidence="12">
    <location>
        <begin position="145"/>
        <end position="377"/>
    </location>
</feature>
<organism evidence="13 14">
    <name type="scientific">Nakamurella endophytica</name>
    <dbReference type="NCBI Taxonomy" id="1748367"/>
    <lineage>
        <taxon>Bacteria</taxon>
        <taxon>Bacillati</taxon>
        <taxon>Actinomycetota</taxon>
        <taxon>Actinomycetes</taxon>
        <taxon>Nakamurellales</taxon>
        <taxon>Nakamurellaceae</taxon>
        <taxon>Nakamurella</taxon>
    </lineage>
</organism>
<feature type="compositionally biased region" description="Low complexity" evidence="11">
    <location>
        <begin position="52"/>
        <end position="72"/>
    </location>
</feature>
<proteinExistence type="inferred from homology"/>
<evidence type="ECO:0000256" key="6">
    <source>
        <dbReference type="ARBA" id="ARBA00022692"/>
    </source>
</evidence>
<dbReference type="InterPro" id="IPR051124">
    <property type="entry name" value="Phosphate_Transport_Permease"/>
</dbReference>
<comment type="caution">
    <text evidence="13">The sequence shown here is derived from an EMBL/GenBank/DDBJ whole genome shotgun (WGS) entry which is preliminary data.</text>
</comment>
<dbReference type="NCBIfam" id="TIGR02138">
    <property type="entry name" value="phosphate_pstC"/>
    <property type="match status" value="1"/>
</dbReference>
<evidence type="ECO:0000256" key="7">
    <source>
        <dbReference type="ARBA" id="ARBA00022989"/>
    </source>
</evidence>
<keyword evidence="5 10" id="KW-0592">Phosphate transport</keyword>
<dbReference type="Gene3D" id="1.10.3720.10">
    <property type="entry name" value="MetI-like"/>
    <property type="match status" value="1"/>
</dbReference>
<dbReference type="GO" id="GO:0005315">
    <property type="term" value="F:phosphate transmembrane transporter activity"/>
    <property type="evidence" value="ECO:0007669"/>
    <property type="project" value="InterPro"/>
</dbReference>
<feature type="transmembrane region" description="Helical" evidence="9">
    <location>
        <begin position="356"/>
        <end position="377"/>
    </location>
</feature>
<evidence type="ECO:0000256" key="11">
    <source>
        <dbReference type="SAM" id="MobiDB-lite"/>
    </source>
</evidence>
<feature type="transmembrane region" description="Helical" evidence="9">
    <location>
        <begin position="241"/>
        <end position="259"/>
    </location>
</feature>
<dbReference type="PROSITE" id="PS50928">
    <property type="entry name" value="ABC_TM1"/>
    <property type="match status" value="1"/>
</dbReference>
<dbReference type="InterPro" id="IPR000515">
    <property type="entry name" value="MetI-like"/>
</dbReference>
<dbReference type="SUPFAM" id="SSF161098">
    <property type="entry name" value="MetI-like"/>
    <property type="match status" value="1"/>
</dbReference>
<gene>
    <name evidence="13" type="ORF">GCM10011594_39560</name>
</gene>
<feature type="region of interest" description="Disordered" evidence="11">
    <location>
        <begin position="46"/>
        <end position="72"/>
    </location>
</feature>
<keyword evidence="4 10" id="KW-1003">Cell membrane</keyword>
<evidence type="ECO:0000256" key="1">
    <source>
        <dbReference type="ARBA" id="ARBA00004651"/>
    </source>
</evidence>
<keyword evidence="3 9" id="KW-0813">Transport</keyword>
<keyword evidence="7 9" id="KW-1133">Transmembrane helix</keyword>
<protein>
    <recommendedName>
        <fullName evidence="10">Phosphate transport system permease protein</fullName>
    </recommendedName>
</protein>
<dbReference type="AlphaFoldDB" id="A0A917TAZ3"/>
<comment type="subcellular location">
    <subcellularLocation>
        <location evidence="1 9">Cell membrane</location>
        <topology evidence="1 9">Multi-pass membrane protein</topology>
    </subcellularLocation>
</comment>
<evidence type="ECO:0000256" key="5">
    <source>
        <dbReference type="ARBA" id="ARBA00022592"/>
    </source>
</evidence>
<accession>A0A917TAZ3</accession>
<sequence>MPETWDRVAADDRAADPRTAEAELLAEAGEHGTAATEALTGRLAGTAGSGASGTVAAPTRRHGAAPAAAPHGVSITGRSTRVGDRVFKGLAAGSGGLLLVVMAAIAVFLIWKALPAFSGNSGNLITTQAWRPQSSPPFFGIAAILFGTVVSALIAMLVGVPVAIGIALFIAHYARRRMATVLGGIVDLLAAVPSLVFGMWGLYFLVPNTRGFQSWLSEYWGWLPFLKNTTATSTAQYGQSLLMAGIVLAIMIVPTVSAVTREVFLQVPGETMDAAWALGATKWEMVRTAVLPFGRAGMISAAMLGLGRALGETIAVALVLNSGFVINPHLTEPGGDTFASTIALKFGEASGSPKGIPALVFAGLCLFVITLLVNSAARMIIARRREFTA</sequence>
<evidence type="ECO:0000313" key="13">
    <source>
        <dbReference type="EMBL" id="GGM15616.1"/>
    </source>
</evidence>
<dbReference type="PANTHER" id="PTHR30425">
    <property type="entry name" value="PHOSPHATE TRANSPORT SYSTEM PERMEASE PROTEIN PST"/>
    <property type="match status" value="1"/>
</dbReference>
<dbReference type="CDD" id="cd06261">
    <property type="entry name" value="TM_PBP2"/>
    <property type="match status" value="1"/>
</dbReference>
<comment type="similarity">
    <text evidence="2 10">Belongs to the binding-protein-dependent transport system permease family. CysTW subfamily.</text>
</comment>
<dbReference type="PANTHER" id="PTHR30425:SF1">
    <property type="entry name" value="PHOSPHATE TRANSPORT SYSTEM PERMEASE PROTEIN PSTC"/>
    <property type="match status" value="1"/>
</dbReference>
<reference evidence="13" key="1">
    <citation type="journal article" date="2014" name="Int. J. Syst. Evol. Microbiol.">
        <title>Complete genome sequence of Corynebacterium casei LMG S-19264T (=DSM 44701T), isolated from a smear-ripened cheese.</title>
        <authorList>
            <consortium name="US DOE Joint Genome Institute (JGI-PGF)"/>
            <person name="Walter F."/>
            <person name="Albersmeier A."/>
            <person name="Kalinowski J."/>
            <person name="Ruckert C."/>
        </authorList>
    </citation>
    <scope>NUCLEOTIDE SEQUENCE</scope>
    <source>
        <strain evidence="13">CGMCC 4.7308</strain>
    </source>
</reference>
<evidence type="ECO:0000259" key="12">
    <source>
        <dbReference type="PROSITE" id="PS50928"/>
    </source>
</evidence>
<feature type="transmembrane region" description="Helical" evidence="9">
    <location>
        <begin position="138"/>
        <end position="169"/>
    </location>
</feature>
<dbReference type="Pfam" id="PF00528">
    <property type="entry name" value="BPD_transp_1"/>
    <property type="match status" value="1"/>
</dbReference>
<evidence type="ECO:0000256" key="10">
    <source>
        <dbReference type="RuleBase" id="RU363054"/>
    </source>
</evidence>
<dbReference type="GO" id="GO:0006817">
    <property type="term" value="P:phosphate ion transport"/>
    <property type="evidence" value="ECO:0007669"/>
    <property type="project" value="UniProtKB-KW"/>
</dbReference>
<dbReference type="GO" id="GO:0005886">
    <property type="term" value="C:plasma membrane"/>
    <property type="evidence" value="ECO:0007669"/>
    <property type="project" value="UniProtKB-SubCell"/>
</dbReference>
<evidence type="ECO:0000256" key="9">
    <source>
        <dbReference type="RuleBase" id="RU363032"/>
    </source>
</evidence>
<reference evidence="13" key="2">
    <citation type="submission" date="2020-09" db="EMBL/GenBank/DDBJ databases">
        <authorList>
            <person name="Sun Q."/>
            <person name="Zhou Y."/>
        </authorList>
    </citation>
    <scope>NUCLEOTIDE SEQUENCE</scope>
    <source>
        <strain evidence="13">CGMCC 4.7308</strain>
    </source>
</reference>
<keyword evidence="14" id="KW-1185">Reference proteome</keyword>
<feature type="transmembrane region" description="Helical" evidence="9">
    <location>
        <begin position="181"/>
        <end position="206"/>
    </location>
</feature>
<evidence type="ECO:0000256" key="8">
    <source>
        <dbReference type="ARBA" id="ARBA00023136"/>
    </source>
</evidence>
<keyword evidence="6 9" id="KW-0812">Transmembrane</keyword>
<feature type="transmembrane region" description="Helical" evidence="9">
    <location>
        <begin position="90"/>
        <end position="111"/>
    </location>
</feature>
<name>A0A917TAZ3_9ACTN</name>